<feature type="region of interest" description="Disordered" evidence="6">
    <location>
        <begin position="109"/>
        <end position="132"/>
    </location>
</feature>
<dbReference type="Pfam" id="PF02151">
    <property type="entry name" value="UVR"/>
    <property type="match status" value="1"/>
</dbReference>
<dbReference type="InterPro" id="IPR047296">
    <property type="entry name" value="GIY-YIG_UvrC_Cho"/>
</dbReference>
<evidence type="ECO:0000256" key="6">
    <source>
        <dbReference type="SAM" id="MobiDB-lite"/>
    </source>
</evidence>
<keyword evidence="10" id="KW-1185">Reference proteome</keyword>
<dbReference type="RefSeq" id="WP_148452139.1">
    <property type="nucleotide sequence ID" value="NZ_VSDO01000002.1"/>
</dbReference>
<evidence type="ECO:0000313" key="10">
    <source>
        <dbReference type="Proteomes" id="UP000325218"/>
    </source>
</evidence>
<dbReference type="InterPro" id="IPR035901">
    <property type="entry name" value="GIY-YIG_endonuc_sf"/>
</dbReference>
<dbReference type="PROSITE" id="PS50164">
    <property type="entry name" value="GIY_YIG"/>
    <property type="match status" value="1"/>
</dbReference>
<sequence>MIDQLHNLPASPGVYMMKDGHGGILYVGKSKNLKQRVKSYFVSSASHSRKTQRLVNNVKDLEIRVTDTEFEAFMLECRLIHELRPLYNKKMKSPHAYVNVVVKTGKNGGRRLELGRGDEPEGGQPSFGPYTASRHTVGKALTRIQESLRIACAGSDGERGPCLNVSLGLCLGGCMGGEAAGEYDRVMDRLIALMEGRDFSLMDDMRREMEEAASEFDFERAAKCRDGIEALTFLLRQEKVISFAEQNRIILLSEPLNERESKLFLVQRHQILYSEKYDRQATDRTRTALSLMKRLQNRAMEETAAGHELTRDEIDGAQIIHSYLRNGTCRHLVLQEAWLEAGGEHDLRQAIESFLAAEAGERESGPG</sequence>
<keyword evidence="2" id="KW-0227">DNA damage</keyword>
<dbReference type="InterPro" id="IPR000305">
    <property type="entry name" value="GIY-YIG_endonuc"/>
</dbReference>
<dbReference type="GO" id="GO:0006289">
    <property type="term" value="P:nucleotide-excision repair"/>
    <property type="evidence" value="ECO:0007669"/>
    <property type="project" value="InterPro"/>
</dbReference>
<dbReference type="InterPro" id="IPR001943">
    <property type="entry name" value="UVR_dom"/>
</dbReference>
<organism evidence="9 10">
    <name type="scientific">Paenibacillus faecis</name>
    <dbReference type="NCBI Taxonomy" id="862114"/>
    <lineage>
        <taxon>Bacteria</taxon>
        <taxon>Bacillati</taxon>
        <taxon>Bacillota</taxon>
        <taxon>Bacilli</taxon>
        <taxon>Bacillales</taxon>
        <taxon>Paenibacillaceae</taxon>
        <taxon>Paenibacillus</taxon>
    </lineage>
</organism>
<dbReference type="AlphaFoldDB" id="A0A5D0CTZ7"/>
<dbReference type="CDD" id="cd10434">
    <property type="entry name" value="GIY-YIG_UvrC_Cho"/>
    <property type="match status" value="1"/>
</dbReference>
<dbReference type="InterPro" id="IPR036876">
    <property type="entry name" value="UVR_dom_sf"/>
</dbReference>
<evidence type="ECO:0000259" key="8">
    <source>
        <dbReference type="PROSITE" id="PS50164"/>
    </source>
</evidence>
<proteinExistence type="predicted"/>
<protein>
    <submittedName>
        <fullName evidence="9">Excinuclease ABC subunit C</fullName>
    </submittedName>
</protein>
<dbReference type="Pfam" id="PF01541">
    <property type="entry name" value="GIY-YIG"/>
    <property type="match status" value="1"/>
</dbReference>
<dbReference type="InterPro" id="IPR050066">
    <property type="entry name" value="UvrABC_protein_C"/>
</dbReference>
<keyword evidence="4" id="KW-0267">Excision nuclease</keyword>
<gene>
    <name evidence="9" type="ORF">FRY98_12410</name>
</gene>
<evidence type="ECO:0000259" key="7">
    <source>
        <dbReference type="PROSITE" id="PS50151"/>
    </source>
</evidence>
<dbReference type="SMART" id="SM00465">
    <property type="entry name" value="GIYc"/>
    <property type="match status" value="1"/>
</dbReference>
<keyword evidence="3" id="KW-0228">DNA excision</keyword>
<dbReference type="GO" id="GO:0009380">
    <property type="term" value="C:excinuclease repair complex"/>
    <property type="evidence" value="ECO:0007669"/>
    <property type="project" value="TreeGrafter"/>
</dbReference>
<dbReference type="OrthoDB" id="9804933at2"/>
<evidence type="ECO:0000256" key="3">
    <source>
        <dbReference type="ARBA" id="ARBA00022769"/>
    </source>
</evidence>
<dbReference type="SUPFAM" id="SSF46600">
    <property type="entry name" value="C-terminal UvrC-binding domain of UvrB"/>
    <property type="match status" value="1"/>
</dbReference>
<dbReference type="PANTHER" id="PTHR30562:SF1">
    <property type="entry name" value="UVRABC SYSTEM PROTEIN C"/>
    <property type="match status" value="1"/>
</dbReference>
<dbReference type="EMBL" id="VSDO01000002">
    <property type="protein sequence ID" value="TYA13451.1"/>
    <property type="molecule type" value="Genomic_DNA"/>
</dbReference>
<feature type="compositionally biased region" description="Basic and acidic residues" evidence="6">
    <location>
        <begin position="110"/>
        <end position="119"/>
    </location>
</feature>
<feature type="domain" description="UVR" evidence="7">
    <location>
        <begin position="199"/>
        <end position="234"/>
    </location>
</feature>
<evidence type="ECO:0000256" key="1">
    <source>
        <dbReference type="ARBA" id="ARBA00022490"/>
    </source>
</evidence>
<dbReference type="SUPFAM" id="SSF82771">
    <property type="entry name" value="GIY-YIG endonuclease"/>
    <property type="match status" value="1"/>
</dbReference>
<dbReference type="Gene3D" id="4.10.860.10">
    <property type="entry name" value="UVR domain"/>
    <property type="match status" value="1"/>
</dbReference>
<keyword evidence="1" id="KW-0963">Cytoplasm</keyword>
<evidence type="ECO:0000256" key="5">
    <source>
        <dbReference type="ARBA" id="ARBA00023204"/>
    </source>
</evidence>
<keyword evidence="5" id="KW-0234">DNA repair</keyword>
<evidence type="ECO:0000313" key="9">
    <source>
        <dbReference type="EMBL" id="TYA13451.1"/>
    </source>
</evidence>
<evidence type="ECO:0000256" key="4">
    <source>
        <dbReference type="ARBA" id="ARBA00022881"/>
    </source>
</evidence>
<dbReference type="FunFam" id="3.40.1440.10:FF:000001">
    <property type="entry name" value="UvrABC system protein C"/>
    <property type="match status" value="1"/>
</dbReference>
<dbReference type="Proteomes" id="UP000325218">
    <property type="component" value="Unassembled WGS sequence"/>
</dbReference>
<accession>A0A5D0CTZ7</accession>
<evidence type="ECO:0000256" key="2">
    <source>
        <dbReference type="ARBA" id="ARBA00022763"/>
    </source>
</evidence>
<dbReference type="PROSITE" id="PS50151">
    <property type="entry name" value="UVR"/>
    <property type="match status" value="1"/>
</dbReference>
<comment type="caution">
    <text evidence="9">The sequence shown here is derived from an EMBL/GenBank/DDBJ whole genome shotgun (WGS) entry which is preliminary data.</text>
</comment>
<feature type="domain" description="GIY-YIG" evidence="8">
    <location>
        <begin position="10"/>
        <end position="89"/>
    </location>
</feature>
<dbReference type="GO" id="GO:0004518">
    <property type="term" value="F:nuclease activity"/>
    <property type="evidence" value="ECO:0007669"/>
    <property type="project" value="UniProtKB-KW"/>
</dbReference>
<name>A0A5D0CTZ7_9BACL</name>
<dbReference type="PANTHER" id="PTHR30562">
    <property type="entry name" value="UVRC/OXIDOREDUCTASE"/>
    <property type="match status" value="1"/>
</dbReference>
<dbReference type="Gene3D" id="3.40.1440.10">
    <property type="entry name" value="GIY-YIG endonuclease"/>
    <property type="match status" value="1"/>
</dbReference>
<reference evidence="9 10" key="1">
    <citation type="submission" date="2019-08" db="EMBL/GenBank/DDBJ databases">
        <title>Genome sequencing of Paenibacillus faecis DSM 23593(T).</title>
        <authorList>
            <person name="Kook J.-K."/>
            <person name="Park S.-N."/>
            <person name="Lim Y.K."/>
        </authorList>
    </citation>
    <scope>NUCLEOTIDE SEQUENCE [LARGE SCALE GENOMIC DNA]</scope>
    <source>
        <strain evidence="9 10">DSM 23593</strain>
    </source>
</reference>